<dbReference type="PANTHER" id="PTHR31225:SF93">
    <property type="entry name" value="ALPHA-HUMULENE_(-)-(E)-BETA-CARYOPHYLLENE SYNTHASE"/>
    <property type="match status" value="1"/>
</dbReference>
<sequence length="141" mass="16216">MEDARLTGASSLIECRHSMQGFQPSVWGDYFVENKPMSPSELMKKLSQAYFQENCWGTQGFVPNVNDHMKVSLMSTAYPMLTCCCYVGMEEEIHRDFFQWITSFPKIVKASCTITRIMNDITSDEVCFIMLAFGYFSRPNL</sequence>
<dbReference type="Pfam" id="PF03936">
    <property type="entry name" value="Terpene_synth_C"/>
    <property type="match status" value="1"/>
</dbReference>
<dbReference type="PANTHER" id="PTHR31225">
    <property type="entry name" value="OS04G0344100 PROTEIN-RELATED"/>
    <property type="match status" value="1"/>
</dbReference>
<dbReference type="EMBL" id="JADCNM010000013">
    <property type="protein sequence ID" value="KAG0455720.1"/>
    <property type="molecule type" value="Genomic_DNA"/>
</dbReference>
<proteinExistence type="predicted"/>
<dbReference type="OrthoDB" id="773451at2759"/>
<keyword evidence="1" id="KW-0479">Metal-binding</keyword>
<evidence type="ECO:0000256" key="2">
    <source>
        <dbReference type="ARBA" id="ARBA00022842"/>
    </source>
</evidence>
<dbReference type="GO" id="GO:0000287">
    <property type="term" value="F:magnesium ion binding"/>
    <property type="evidence" value="ECO:0007669"/>
    <property type="project" value="InterPro"/>
</dbReference>
<evidence type="ECO:0000259" key="4">
    <source>
        <dbReference type="Pfam" id="PF03936"/>
    </source>
</evidence>
<evidence type="ECO:0000256" key="3">
    <source>
        <dbReference type="ARBA" id="ARBA00023239"/>
    </source>
</evidence>
<keyword evidence="3" id="KW-0456">Lyase</keyword>
<dbReference type="SUPFAM" id="SSF48576">
    <property type="entry name" value="Terpenoid synthases"/>
    <property type="match status" value="1"/>
</dbReference>
<protein>
    <recommendedName>
        <fullName evidence="4">Terpene synthase metal-binding domain-containing protein</fullName>
    </recommendedName>
</protein>
<evidence type="ECO:0000313" key="6">
    <source>
        <dbReference type="Proteomes" id="UP000639772"/>
    </source>
</evidence>
<keyword evidence="2" id="KW-0460">Magnesium</keyword>
<dbReference type="GO" id="GO:0010333">
    <property type="term" value="F:terpene synthase activity"/>
    <property type="evidence" value="ECO:0007669"/>
    <property type="project" value="InterPro"/>
</dbReference>
<dbReference type="AlphaFoldDB" id="A0A835PKQ7"/>
<dbReference type="InterPro" id="IPR005630">
    <property type="entry name" value="Terpene_synthase_metal-bd"/>
</dbReference>
<evidence type="ECO:0000313" key="5">
    <source>
        <dbReference type="EMBL" id="KAG0455720.1"/>
    </source>
</evidence>
<organism evidence="5 6">
    <name type="scientific">Vanilla planifolia</name>
    <name type="common">Vanilla</name>
    <dbReference type="NCBI Taxonomy" id="51239"/>
    <lineage>
        <taxon>Eukaryota</taxon>
        <taxon>Viridiplantae</taxon>
        <taxon>Streptophyta</taxon>
        <taxon>Embryophyta</taxon>
        <taxon>Tracheophyta</taxon>
        <taxon>Spermatophyta</taxon>
        <taxon>Magnoliopsida</taxon>
        <taxon>Liliopsida</taxon>
        <taxon>Asparagales</taxon>
        <taxon>Orchidaceae</taxon>
        <taxon>Vanilloideae</taxon>
        <taxon>Vanilleae</taxon>
        <taxon>Vanilla</taxon>
    </lineage>
</organism>
<dbReference type="InterPro" id="IPR008949">
    <property type="entry name" value="Isoprenoid_synthase_dom_sf"/>
</dbReference>
<evidence type="ECO:0000256" key="1">
    <source>
        <dbReference type="ARBA" id="ARBA00022723"/>
    </source>
</evidence>
<comment type="caution">
    <text evidence="5">The sequence shown here is derived from an EMBL/GenBank/DDBJ whole genome shotgun (WGS) entry which is preliminary data.</text>
</comment>
<dbReference type="InterPro" id="IPR050148">
    <property type="entry name" value="Terpene_synthase-like"/>
</dbReference>
<reference evidence="5 6" key="1">
    <citation type="journal article" date="2020" name="Nat. Food">
        <title>A phased Vanilla planifolia genome enables genetic improvement of flavour and production.</title>
        <authorList>
            <person name="Hasing T."/>
            <person name="Tang H."/>
            <person name="Brym M."/>
            <person name="Khazi F."/>
            <person name="Huang T."/>
            <person name="Chambers A.H."/>
        </authorList>
    </citation>
    <scope>NUCLEOTIDE SEQUENCE [LARGE SCALE GENOMIC DNA]</scope>
    <source>
        <tissue evidence="5">Leaf</tissue>
    </source>
</reference>
<name>A0A835PKQ7_VANPL</name>
<gene>
    <name evidence="5" type="ORF">HPP92_023508</name>
</gene>
<dbReference type="Gene3D" id="1.10.600.10">
    <property type="entry name" value="Farnesyl Diphosphate Synthase"/>
    <property type="match status" value="1"/>
</dbReference>
<dbReference type="Proteomes" id="UP000639772">
    <property type="component" value="Chromosome 13"/>
</dbReference>
<feature type="domain" description="Terpene synthase metal-binding" evidence="4">
    <location>
        <begin position="41"/>
        <end position="124"/>
    </location>
</feature>
<dbReference type="GO" id="GO:0016114">
    <property type="term" value="P:terpenoid biosynthetic process"/>
    <property type="evidence" value="ECO:0007669"/>
    <property type="project" value="InterPro"/>
</dbReference>
<accession>A0A835PKQ7</accession>